<keyword evidence="3" id="KW-1185">Reference proteome</keyword>
<dbReference type="SUPFAM" id="SSF48208">
    <property type="entry name" value="Six-hairpin glycosidases"/>
    <property type="match status" value="1"/>
</dbReference>
<protein>
    <submittedName>
        <fullName evidence="2">Rhamnogalacturonyl hydrolase YesR</fullName>
    </submittedName>
</protein>
<dbReference type="InterPro" id="IPR008928">
    <property type="entry name" value="6-hairpin_glycosidase_sf"/>
</dbReference>
<dbReference type="PANTHER" id="PTHR33886">
    <property type="entry name" value="UNSATURATED RHAMNOGALACTURONAN HYDROLASE (EUROFUNG)"/>
    <property type="match status" value="1"/>
</dbReference>
<name>A0A316AF71_9BACT</name>
<dbReference type="RefSeq" id="WP_109676973.1">
    <property type="nucleotide sequence ID" value="NZ_QGDT01000013.1"/>
</dbReference>
<dbReference type="GO" id="GO:0016787">
    <property type="term" value="F:hydrolase activity"/>
    <property type="evidence" value="ECO:0007669"/>
    <property type="project" value="UniProtKB-KW"/>
</dbReference>
<evidence type="ECO:0000256" key="1">
    <source>
        <dbReference type="ARBA" id="ARBA00022801"/>
    </source>
</evidence>
<dbReference type="Proteomes" id="UP000245880">
    <property type="component" value="Unassembled WGS sequence"/>
</dbReference>
<dbReference type="Gene3D" id="1.50.10.10">
    <property type="match status" value="1"/>
</dbReference>
<comment type="caution">
    <text evidence="2">The sequence shown here is derived from an EMBL/GenBank/DDBJ whole genome shotgun (WGS) entry which is preliminary data.</text>
</comment>
<gene>
    <name evidence="2" type="ORF">CLV98_11320</name>
</gene>
<accession>A0A316AF71</accession>
<dbReference type="InterPro" id="IPR052043">
    <property type="entry name" value="PolySaccharide_Degr_Enz"/>
</dbReference>
<organism evidence="2 3">
    <name type="scientific">Dyadobacter jejuensis</name>
    <dbReference type="NCBI Taxonomy" id="1082580"/>
    <lineage>
        <taxon>Bacteria</taxon>
        <taxon>Pseudomonadati</taxon>
        <taxon>Bacteroidota</taxon>
        <taxon>Cytophagia</taxon>
        <taxon>Cytophagales</taxon>
        <taxon>Spirosomataceae</taxon>
        <taxon>Dyadobacter</taxon>
    </lineage>
</organism>
<dbReference type="OrthoDB" id="258246at2"/>
<dbReference type="EMBL" id="QGDT01000013">
    <property type="protein sequence ID" value="PWJ55544.1"/>
    <property type="molecule type" value="Genomic_DNA"/>
</dbReference>
<keyword evidence="1 2" id="KW-0378">Hydrolase</keyword>
<sequence length="503" mass="56668">MPNRRQFMNQLGASALVLPMITQDSFLNSAFKKDSFSYEPLLPQQPTPLPVPEGMRIPLGLDYYTLAPTGDGLTLNVGKGKKNPKGTVYLRLQLALDTREKDEVEIFLGKSGRKIGQSSIWYATALQLFETKLDATYSEISQEGIHLKMLNGIKPMYILATSADNGSHLLVSKIESMPTNASSSVLYSQRSVQPFGWLEGCVLDGLQELYKRKNDKKALEAIRMHLRLFLKPDGGFIYEDPYGRISDNKFNNLEAGLPFAISAQHLPDHPSFGLFLKYCKTRIGDNNTVKSNSLTAEGCYTIAYPLATIARDLRQPEWFEYALIELEDRIETLTDSGAVYTRAWKDKGLKTYRNWGRGYTWFMLGLIRTAEILQNDSPFKNDSRIKHLKEVYVYYAQLALKNQQADHSWRAYLDLEETGYDCSATAGLGAMLAHGHRMGWLTGFSNTQLKQIQGRLSQSLTPDGFLKDICQQNAAGEELQKSEYRVIAQYVLGLKAHIDAHIS</sequence>
<dbReference type="InterPro" id="IPR012341">
    <property type="entry name" value="6hp_glycosidase-like_sf"/>
</dbReference>
<dbReference type="AlphaFoldDB" id="A0A316AF71"/>
<dbReference type="InterPro" id="IPR010905">
    <property type="entry name" value="Glyco_hydro_88"/>
</dbReference>
<dbReference type="PANTHER" id="PTHR33886:SF8">
    <property type="entry name" value="UNSATURATED RHAMNOGALACTURONAN HYDROLASE (EUROFUNG)"/>
    <property type="match status" value="1"/>
</dbReference>
<evidence type="ECO:0000313" key="2">
    <source>
        <dbReference type="EMBL" id="PWJ55544.1"/>
    </source>
</evidence>
<reference evidence="2 3" key="1">
    <citation type="submission" date="2018-03" db="EMBL/GenBank/DDBJ databases">
        <title>Genomic Encyclopedia of Archaeal and Bacterial Type Strains, Phase II (KMG-II): from individual species to whole genera.</title>
        <authorList>
            <person name="Goeker M."/>
        </authorList>
    </citation>
    <scope>NUCLEOTIDE SEQUENCE [LARGE SCALE GENOMIC DNA]</scope>
    <source>
        <strain evidence="2 3">DSM 100346</strain>
    </source>
</reference>
<dbReference type="Pfam" id="PF07470">
    <property type="entry name" value="Glyco_hydro_88"/>
    <property type="match status" value="1"/>
</dbReference>
<proteinExistence type="predicted"/>
<evidence type="ECO:0000313" key="3">
    <source>
        <dbReference type="Proteomes" id="UP000245880"/>
    </source>
</evidence>
<dbReference type="GO" id="GO:0005975">
    <property type="term" value="P:carbohydrate metabolic process"/>
    <property type="evidence" value="ECO:0007669"/>
    <property type="project" value="InterPro"/>
</dbReference>